<proteinExistence type="predicted"/>
<dbReference type="AlphaFoldDB" id="A0A913XDH7"/>
<reference evidence="1" key="1">
    <citation type="submission" date="2022-11" db="UniProtKB">
        <authorList>
            <consortium name="EnsemblMetazoa"/>
        </authorList>
    </citation>
    <scope>IDENTIFICATION</scope>
</reference>
<protein>
    <submittedName>
        <fullName evidence="1">Uncharacterized protein</fullName>
    </submittedName>
</protein>
<dbReference type="Gene3D" id="1.20.120.1960">
    <property type="entry name" value="QSOX sulfhydryl oxidase domain"/>
    <property type="match status" value="1"/>
</dbReference>
<sequence length="104" mass="11919">MKRTHADFKRTVLDIAYERQFEEKPFPHIEAVEKAMEHFENLVHEHAQAHGTHAAGNMSEVYMADMVSGLSHMIWNEVPNRKEISSHSFTALKKFLGLIGDVSE</sequence>
<keyword evidence="2" id="KW-1185">Reference proteome</keyword>
<accession>A0A913XDH7</accession>
<evidence type="ECO:0000313" key="1">
    <source>
        <dbReference type="EnsemblMetazoa" id="XP_020902406.2"/>
    </source>
</evidence>
<name>A0A913XDH7_EXADI</name>
<dbReference type="Proteomes" id="UP000887567">
    <property type="component" value="Unplaced"/>
</dbReference>
<dbReference type="GeneID" id="110240927"/>
<dbReference type="InterPro" id="IPR042568">
    <property type="entry name" value="QSOX_FAD-bd_sf"/>
</dbReference>
<dbReference type="OrthoDB" id="59470at2759"/>
<dbReference type="RefSeq" id="XP_020902406.2">
    <property type="nucleotide sequence ID" value="XM_021046747.2"/>
</dbReference>
<dbReference type="KEGG" id="epa:110240927"/>
<organism evidence="1 2">
    <name type="scientific">Exaiptasia diaphana</name>
    <name type="common">Tropical sea anemone</name>
    <name type="synonym">Aiptasia pulchella</name>
    <dbReference type="NCBI Taxonomy" id="2652724"/>
    <lineage>
        <taxon>Eukaryota</taxon>
        <taxon>Metazoa</taxon>
        <taxon>Cnidaria</taxon>
        <taxon>Anthozoa</taxon>
        <taxon>Hexacorallia</taxon>
        <taxon>Actiniaria</taxon>
        <taxon>Aiptasiidae</taxon>
        <taxon>Exaiptasia</taxon>
    </lineage>
</organism>
<evidence type="ECO:0000313" key="2">
    <source>
        <dbReference type="Proteomes" id="UP000887567"/>
    </source>
</evidence>
<dbReference type="EnsemblMetazoa" id="XM_021046747.2">
    <property type="protein sequence ID" value="XP_020902406.2"/>
    <property type="gene ID" value="LOC110240927"/>
</dbReference>